<dbReference type="InterPro" id="IPR000600">
    <property type="entry name" value="ROK"/>
</dbReference>
<dbReference type="EMBL" id="JAUSVO010000006">
    <property type="protein sequence ID" value="MDQ0439583.1"/>
    <property type="molecule type" value="Genomic_DNA"/>
</dbReference>
<organism evidence="2 3">
    <name type="scientific">Kaistia dalseonensis</name>
    <dbReference type="NCBI Taxonomy" id="410840"/>
    <lineage>
        <taxon>Bacteria</taxon>
        <taxon>Pseudomonadati</taxon>
        <taxon>Pseudomonadota</taxon>
        <taxon>Alphaproteobacteria</taxon>
        <taxon>Hyphomicrobiales</taxon>
        <taxon>Kaistiaceae</taxon>
        <taxon>Kaistia</taxon>
    </lineage>
</organism>
<gene>
    <name evidence="2" type="ORF">QO014_003989</name>
</gene>
<reference evidence="2 3" key="1">
    <citation type="submission" date="2023-07" db="EMBL/GenBank/DDBJ databases">
        <title>Genomic Encyclopedia of Type Strains, Phase IV (KMG-IV): sequencing the most valuable type-strain genomes for metagenomic binning, comparative biology and taxonomic classification.</title>
        <authorList>
            <person name="Goeker M."/>
        </authorList>
    </citation>
    <scope>NUCLEOTIDE SEQUENCE [LARGE SCALE GENOMIC DNA]</scope>
    <source>
        <strain evidence="2 3">B6-8</strain>
    </source>
</reference>
<dbReference type="Proteomes" id="UP001241603">
    <property type="component" value="Unassembled WGS sequence"/>
</dbReference>
<dbReference type="InterPro" id="IPR043129">
    <property type="entry name" value="ATPase_NBD"/>
</dbReference>
<dbReference type="SUPFAM" id="SSF46785">
    <property type="entry name" value="Winged helix' DNA-binding domain"/>
    <property type="match status" value="1"/>
</dbReference>
<dbReference type="PANTHER" id="PTHR18964">
    <property type="entry name" value="ROK (REPRESSOR, ORF, KINASE) FAMILY"/>
    <property type="match status" value="1"/>
</dbReference>
<sequence>MDQNETDAPKPALTGSARAVFRQLVEGGPSTRPHIGSSLSLSRPTMSAAIAELERPQYVEMIGAVRGALGRSAAQYRVGSGAGHVIAVDAGSTHVRLRVSTLDRRLLTSRVLRLPVSQISMNEEVSRAVAAEVAAAQAAMRPSWGPLRAMGLALPTRVVGPTGDVASTRQEIVFSAFTPPPGVALVLENNVNCAAVAEQHYGAARGAQSFAYVQVGLKIGMGLVLGEQLVRGRNGAAGEIGHLSFPFAPGASPQPGEAEHYLGTEAFMARVRADWPEAAGDAPADTAELLAIAGSGHVEALRHVARHALDIGAVIATCVSVVDPGLVVLGGGLGASPLLLPGVAEAANRLSYPVEIRNTLLGADATVLGIERLAIEAAMAVLLGDEA</sequence>
<proteinExistence type="inferred from homology"/>
<evidence type="ECO:0000313" key="2">
    <source>
        <dbReference type="EMBL" id="MDQ0439583.1"/>
    </source>
</evidence>
<accession>A0ABU0HB97</accession>
<keyword evidence="2" id="KW-0808">Transferase</keyword>
<dbReference type="SUPFAM" id="SSF53067">
    <property type="entry name" value="Actin-like ATPase domain"/>
    <property type="match status" value="1"/>
</dbReference>
<dbReference type="RefSeq" id="WP_266350477.1">
    <property type="nucleotide sequence ID" value="NZ_JAPKNG010000006.1"/>
</dbReference>
<dbReference type="GO" id="GO:0016301">
    <property type="term" value="F:kinase activity"/>
    <property type="evidence" value="ECO:0007669"/>
    <property type="project" value="UniProtKB-KW"/>
</dbReference>
<protein>
    <submittedName>
        <fullName evidence="2">NBD/HSP70 family sugar kinase</fullName>
    </submittedName>
</protein>
<keyword evidence="3" id="KW-1185">Reference proteome</keyword>
<comment type="caution">
    <text evidence="2">The sequence shown here is derived from an EMBL/GenBank/DDBJ whole genome shotgun (WGS) entry which is preliminary data.</text>
</comment>
<dbReference type="Pfam" id="PF00480">
    <property type="entry name" value="ROK"/>
    <property type="match status" value="1"/>
</dbReference>
<evidence type="ECO:0000313" key="3">
    <source>
        <dbReference type="Proteomes" id="UP001241603"/>
    </source>
</evidence>
<keyword evidence="2" id="KW-0418">Kinase</keyword>
<dbReference type="InterPro" id="IPR036390">
    <property type="entry name" value="WH_DNA-bd_sf"/>
</dbReference>
<dbReference type="Gene3D" id="3.30.420.40">
    <property type="match status" value="2"/>
</dbReference>
<dbReference type="PANTHER" id="PTHR18964:SF149">
    <property type="entry name" value="BIFUNCTIONAL UDP-N-ACETYLGLUCOSAMINE 2-EPIMERASE_N-ACETYLMANNOSAMINE KINASE"/>
    <property type="match status" value="1"/>
</dbReference>
<name>A0ABU0HB97_9HYPH</name>
<evidence type="ECO:0000256" key="1">
    <source>
        <dbReference type="ARBA" id="ARBA00006479"/>
    </source>
</evidence>
<comment type="similarity">
    <text evidence="1">Belongs to the ROK (NagC/XylR) family.</text>
</comment>